<keyword evidence="3" id="KW-1185">Reference proteome</keyword>
<protein>
    <submittedName>
        <fullName evidence="2">Uncharacterized protein</fullName>
    </submittedName>
</protein>
<comment type="caution">
    <text evidence="2">The sequence shown here is derived from an EMBL/GenBank/DDBJ whole genome shotgun (WGS) entry which is preliminary data.</text>
</comment>
<feature type="compositionally biased region" description="Basic and acidic residues" evidence="1">
    <location>
        <begin position="281"/>
        <end position="295"/>
    </location>
</feature>
<dbReference type="EMBL" id="SSOP01000148">
    <property type="protein sequence ID" value="KAB5590734.1"/>
    <property type="molecule type" value="Genomic_DNA"/>
</dbReference>
<dbReference type="Proteomes" id="UP000383932">
    <property type="component" value="Unassembled WGS sequence"/>
</dbReference>
<gene>
    <name evidence="2" type="ORF">CTheo_5825</name>
</gene>
<dbReference type="AlphaFoldDB" id="A0A5N5QGD5"/>
<accession>A0A5N5QGD5</accession>
<proteinExistence type="predicted"/>
<sequence>MISDIDSNALSAQSDSDFEVVLVTRAASNLALSDDSGSLVSAPSDLNESSDDEHIFISNIVRSSPNTPRPPPLTPSRLVSTPRPVFTPVARPIVEYGHDSDASDREDDSVASSYESDSDDDGSVRARPRALNVTSGRIGAPVSLRPIGGFATAHANGSAATIRPAMARSSPTRPLRRVIPAAMHAPAITTNTIVGIVASAPLSPPAPSDDSEIPYIPFTPAPTAVLVPVPITSLPAPQPAQSSARAPPIPDVDVISRKMWAKMNIARIELGLKPLKHAQREALNAKRASNKEKSKNTATAIPGPQASPRAKARPRPKPKPKAAKSETSNPLVAPRSAIGGSPVSSEDESSRARVSIFSPVNDMSVRSDSPDEDAYDEAMRQLDEHMSSPPEHPTAAYRYLLNRALLLEFRICTPDTLPTSHGAAIAMVKAHVHINVLDYVAKRKQGFNTLRTAMLANAKSLRKDVRKRRMPVEQVKSLGLHSLLVHH</sequence>
<evidence type="ECO:0000313" key="2">
    <source>
        <dbReference type="EMBL" id="KAB5590734.1"/>
    </source>
</evidence>
<feature type="region of interest" description="Disordered" evidence="1">
    <location>
        <begin position="281"/>
        <end position="356"/>
    </location>
</feature>
<evidence type="ECO:0000256" key="1">
    <source>
        <dbReference type="SAM" id="MobiDB-lite"/>
    </source>
</evidence>
<name>A0A5N5QGD5_9AGAM</name>
<feature type="compositionally biased region" description="Basic residues" evidence="1">
    <location>
        <begin position="310"/>
        <end position="322"/>
    </location>
</feature>
<evidence type="ECO:0000313" key="3">
    <source>
        <dbReference type="Proteomes" id="UP000383932"/>
    </source>
</evidence>
<dbReference type="OrthoDB" id="2596481at2759"/>
<feature type="region of interest" description="Disordered" evidence="1">
    <location>
        <begin position="59"/>
        <end position="130"/>
    </location>
</feature>
<organism evidence="2 3">
    <name type="scientific">Ceratobasidium theobromae</name>
    <dbReference type="NCBI Taxonomy" id="1582974"/>
    <lineage>
        <taxon>Eukaryota</taxon>
        <taxon>Fungi</taxon>
        <taxon>Dikarya</taxon>
        <taxon>Basidiomycota</taxon>
        <taxon>Agaricomycotina</taxon>
        <taxon>Agaricomycetes</taxon>
        <taxon>Cantharellales</taxon>
        <taxon>Ceratobasidiaceae</taxon>
        <taxon>Ceratobasidium</taxon>
    </lineage>
</organism>
<reference evidence="2 3" key="1">
    <citation type="journal article" date="2019" name="Fungal Biol. Biotechnol.">
        <title>Draft genome sequence of fastidious pathogen Ceratobasidium theobromae, which causes vascular-streak dieback in Theobroma cacao.</title>
        <authorList>
            <person name="Ali S.S."/>
            <person name="Asman A."/>
            <person name="Shao J."/>
            <person name="Firmansyah A.P."/>
            <person name="Susilo A.W."/>
            <person name="Rosmana A."/>
            <person name="McMahon P."/>
            <person name="Junaid M."/>
            <person name="Guest D."/>
            <person name="Kheng T.Y."/>
            <person name="Meinhardt L.W."/>
            <person name="Bailey B.A."/>
        </authorList>
    </citation>
    <scope>NUCLEOTIDE SEQUENCE [LARGE SCALE GENOMIC DNA]</scope>
    <source>
        <strain evidence="2 3">CT2</strain>
    </source>
</reference>